<dbReference type="Proteomes" id="UP000035680">
    <property type="component" value="Unassembled WGS sequence"/>
</dbReference>
<dbReference type="Gene3D" id="3.30.450.30">
    <property type="entry name" value="Dynein light chain 2a, cytoplasmic"/>
    <property type="match status" value="1"/>
</dbReference>
<proteinExistence type="predicted"/>
<reference evidence="1" key="1">
    <citation type="submission" date="2014-07" db="EMBL/GenBank/DDBJ databases">
        <authorList>
            <person name="Martin A.A"/>
            <person name="De Silva N."/>
        </authorList>
    </citation>
    <scope>NUCLEOTIDE SEQUENCE</scope>
</reference>
<organism evidence="1 2">
    <name type="scientific">Strongyloides venezuelensis</name>
    <name type="common">Threadworm</name>
    <dbReference type="NCBI Taxonomy" id="75913"/>
    <lineage>
        <taxon>Eukaryota</taxon>
        <taxon>Metazoa</taxon>
        <taxon>Ecdysozoa</taxon>
        <taxon>Nematoda</taxon>
        <taxon>Chromadorea</taxon>
        <taxon>Rhabditida</taxon>
        <taxon>Tylenchina</taxon>
        <taxon>Panagrolaimomorpha</taxon>
        <taxon>Strongyloidoidea</taxon>
        <taxon>Strongyloididae</taxon>
        <taxon>Strongyloides</taxon>
    </lineage>
</organism>
<name>A0A0K0FTX4_STRVS</name>
<protein>
    <submittedName>
        <fullName evidence="2">Late endosomal/lysosomal adaptor and MAPK and MTOR activator 5</fullName>
    </submittedName>
</protein>
<dbReference type="GO" id="GO:0071986">
    <property type="term" value="C:Ragulator complex"/>
    <property type="evidence" value="ECO:0007669"/>
    <property type="project" value="InterPro"/>
</dbReference>
<evidence type="ECO:0000313" key="2">
    <source>
        <dbReference type="WBParaSite" id="SVE_1578600.1"/>
    </source>
</evidence>
<dbReference type="GO" id="GO:0043066">
    <property type="term" value="P:negative regulation of apoptotic process"/>
    <property type="evidence" value="ECO:0007669"/>
    <property type="project" value="InterPro"/>
</dbReference>
<reference evidence="2" key="2">
    <citation type="submission" date="2015-08" db="UniProtKB">
        <authorList>
            <consortium name="WormBaseParasite"/>
        </authorList>
    </citation>
    <scope>IDENTIFICATION</scope>
</reference>
<keyword evidence="1" id="KW-1185">Reference proteome</keyword>
<evidence type="ECO:0000313" key="1">
    <source>
        <dbReference type="Proteomes" id="UP000035680"/>
    </source>
</evidence>
<accession>A0A0K0FTX4</accession>
<dbReference type="WBParaSite" id="SVE_1578600.1">
    <property type="protein sequence ID" value="SVE_1578600.1"/>
    <property type="gene ID" value="SVE_1578600"/>
</dbReference>
<sequence length="90" mass="10067">MSNLISEDAEEIFQKDENIQGILISDKHGYPVYCKGTCNTKASGAISEIERMAQCLEESKVKHIKLENPISNFVITSDDSLTLAIHQKKK</sequence>
<dbReference type="AlphaFoldDB" id="A0A0K0FTX4"/>
<dbReference type="Pfam" id="PF16672">
    <property type="entry name" value="LAMTOR5"/>
    <property type="match status" value="1"/>
</dbReference>
<dbReference type="InterPro" id="IPR024135">
    <property type="entry name" value="LAMTOR5"/>
</dbReference>